<comment type="function">
    <text evidence="2 7">Hydrolysis of 6-phosphogluconolactone to 6-phosphogluconate.</text>
</comment>
<dbReference type="EMBL" id="JGZR01000001">
    <property type="protein sequence ID" value="KFJ05170.1"/>
    <property type="molecule type" value="Genomic_DNA"/>
</dbReference>
<keyword evidence="10" id="KW-1185">Reference proteome</keyword>
<dbReference type="InterPro" id="IPR039104">
    <property type="entry name" value="6PGL"/>
</dbReference>
<reference evidence="9 10" key="1">
    <citation type="submission" date="2014-03" db="EMBL/GenBank/DDBJ databases">
        <title>Genomics of Bifidobacteria.</title>
        <authorList>
            <person name="Ventura M."/>
            <person name="Milani C."/>
            <person name="Lugli G.A."/>
        </authorList>
    </citation>
    <scope>NUCLEOTIDE SEQUENCE [LARGE SCALE GENOMIC DNA]</scope>
    <source>
        <strain evidence="9 10">LMG 11597</strain>
    </source>
</reference>
<dbReference type="EC" id="3.1.1.31" evidence="5 7"/>
<dbReference type="GO" id="GO:0017057">
    <property type="term" value="F:6-phosphogluconolactonase activity"/>
    <property type="evidence" value="ECO:0007669"/>
    <property type="project" value="UniProtKB-UniRule"/>
</dbReference>
<dbReference type="InterPro" id="IPR037171">
    <property type="entry name" value="NagB/RpiA_transferase-like"/>
</dbReference>
<dbReference type="OrthoDB" id="9810967at2"/>
<evidence type="ECO:0000256" key="3">
    <source>
        <dbReference type="ARBA" id="ARBA00004961"/>
    </source>
</evidence>
<keyword evidence="7 9" id="KW-0378">Hydrolase</keyword>
<comment type="similarity">
    <text evidence="4 7">Belongs to the glucosamine/galactosamine-6-phosphate isomerase family. 6-phosphogluconolactonase subfamily.</text>
</comment>
<dbReference type="InterPro" id="IPR006148">
    <property type="entry name" value="Glc/Gal-6P_isomerase"/>
</dbReference>
<dbReference type="SUPFAM" id="SSF100950">
    <property type="entry name" value="NagB/RpiA/CoA transferase-like"/>
    <property type="match status" value="1"/>
</dbReference>
<organism evidence="9 10">
    <name type="scientific">Bifidobacterium subtile</name>
    <dbReference type="NCBI Taxonomy" id="77635"/>
    <lineage>
        <taxon>Bacteria</taxon>
        <taxon>Bacillati</taxon>
        <taxon>Actinomycetota</taxon>
        <taxon>Actinomycetes</taxon>
        <taxon>Bifidobacteriales</taxon>
        <taxon>Bifidobacteriaceae</taxon>
        <taxon>Bifidobacterium</taxon>
    </lineage>
</organism>
<evidence type="ECO:0000259" key="8">
    <source>
        <dbReference type="Pfam" id="PF01182"/>
    </source>
</evidence>
<sequence>MAERQLVVYRDSDTIAQAGAQRTLLAILDALSAQPQPARFDLALTGGSDSLKALSYMASNPLTEVIDWSRVHIWWGDERFVAADDEDRNALQARRRFLDALISDGRLPAANIHEMPADTRSPEQVAADAAASDAGDDTANDALLDAAAQQYERELVAELGEQPVFNLLILGMGPDGHYASLFPGHTEINITDRLTVGVNHSPKMPPLRLSLTAPLLARSRRTWFFTAGAAKADAIAQVFAKPDNPAYPSSFAAGTEEFIWFTTADAVEKVL</sequence>
<evidence type="ECO:0000313" key="10">
    <source>
        <dbReference type="Proteomes" id="UP000029055"/>
    </source>
</evidence>
<dbReference type="eggNOG" id="COG0363">
    <property type="taxonomic scope" value="Bacteria"/>
</dbReference>
<dbReference type="GO" id="GO:0006098">
    <property type="term" value="P:pentose-phosphate shunt"/>
    <property type="evidence" value="ECO:0007669"/>
    <property type="project" value="UniProtKB-UniPathway"/>
</dbReference>
<comment type="pathway">
    <text evidence="3 7">Carbohydrate degradation; pentose phosphate pathway; D-ribulose 5-phosphate from D-glucose 6-phosphate (oxidative stage): step 2/3.</text>
</comment>
<dbReference type="CDD" id="cd01400">
    <property type="entry name" value="6PGL"/>
    <property type="match status" value="1"/>
</dbReference>
<dbReference type="GO" id="GO:0005975">
    <property type="term" value="P:carbohydrate metabolic process"/>
    <property type="evidence" value="ECO:0007669"/>
    <property type="project" value="UniProtKB-UniRule"/>
</dbReference>
<gene>
    <name evidence="7" type="primary">pgl</name>
    <name evidence="9" type="ORF">BISU_1286</name>
</gene>
<accession>A0A087EBL9</accession>
<dbReference type="Gene3D" id="3.40.50.1360">
    <property type="match status" value="1"/>
</dbReference>
<dbReference type="STRING" id="77635.BISU_1286"/>
<evidence type="ECO:0000256" key="4">
    <source>
        <dbReference type="ARBA" id="ARBA00010662"/>
    </source>
</evidence>
<name>A0A087EBL9_9BIFI</name>
<comment type="caution">
    <text evidence="9">The sequence shown here is derived from an EMBL/GenBank/DDBJ whole genome shotgun (WGS) entry which is preliminary data.</text>
</comment>
<comment type="catalytic activity">
    <reaction evidence="1 7">
        <text>6-phospho-D-glucono-1,5-lactone + H2O = 6-phospho-D-gluconate + H(+)</text>
        <dbReference type="Rhea" id="RHEA:12556"/>
        <dbReference type="ChEBI" id="CHEBI:15377"/>
        <dbReference type="ChEBI" id="CHEBI:15378"/>
        <dbReference type="ChEBI" id="CHEBI:57955"/>
        <dbReference type="ChEBI" id="CHEBI:58759"/>
        <dbReference type="EC" id="3.1.1.31"/>
    </reaction>
</comment>
<evidence type="ECO:0000256" key="5">
    <source>
        <dbReference type="ARBA" id="ARBA00013198"/>
    </source>
</evidence>
<dbReference type="NCBIfam" id="TIGR01198">
    <property type="entry name" value="pgl"/>
    <property type="match status" value="1"/>
</dbReference>
<dbReference type="RefSeq" id="WP_024464110.1">
    <property type="nucleotide sequence ID" value="NZ_CP062939.1"/>
</dbReference>
<evidence type="ECO:0000256" key="2">
    <source>
        <dbReference type="ARBA" id="ARBA00002681"/>
    </source>
</evidence>
<evidence type="ECO:0000256" key="1">
    <source>
        <dbReference type="ARBA" id="ARBA00000832"/>
    </source>
</evidence>
<dbReference type="AlphaFoldDB" id="A0A087EBL9"/>
<dbReference type="UniPathway" id="UPA00115">
    <property type="reaction ID" value="UER00409"/>
</dbReference>
<dbReference type="GO" id="GO:0016853">
    <property type="term" value="F:isomerase activity"/>
    <property type="evidence" value="ECO:0007669"/>
    <property type="project" value="UniProtKB-KW"/>
</dbReference>
<evidence type="ECO:0000256" key="6">
    <source>
        <dbReference type="ARBA" id="ARBA00020337"/>
    </source>
</evidence>
<dbReference type="InterPro" id="IPR005900">
    <property type="entry name" value="6-phosphogluconolactonase_DevB"/>
</dbReference>
<dbReference type="Proteomes" id="UP000029055">
    <property type="component" value="Unassembled WGS sequence"/>
</dbReference>
<proteinExistence type="inferred from homology"/>
<keyword evidence="9" id="KW-0413">Isomerase</keyword>
<dbReference type="Pfam" id="PF01182">
    <property type="entry name" value="Glucosamine_iso"/>
    <property type="match status" value="1"/>
</dbReference>
<dbReference type="PANTHER" id="PTHR11054">
    <property type="entry name" value="6-PHOSPHOGLUCONOLACTONASE"/>
    <property type="match status" value="1"/>
</dbReference>
<feature type="domain" description="Glucosamine/galactosamine-6-phosphate isomerase" evidence="8">
    <location>
        <begin position="11"/>
        <end position="260"/>
    </location>
</feature>
<dbReference type="PANTHER" id="PTHR11054:SF0">
    <property type="entry name" value="6-PHOSPHOGLUCONOLACTONASE"/>
    <property type="match status" value="1"/>
</dbReference>
<evidence type="ECO:0000256" key="7">
    <source>
        <dbReference type="RuleBase" id="RU365095"/>
    </source>
</evidence>
<evidence type="ECO:0000313" key="9">
    <source>
        <dbReference type="EMBL" id="KFJ05170.1"/>
    </source>
</evidence>
<protein>
    <recommendedName>
        <fullName evidence="6 7">6-phosphogluconolactonase</fullName>
        <shortName evidence="7">6PGL</shortName>
        <ecNumber evidence="5 7">3.1.1.31</ecNumber>
    </recommendedName>
</protein>